<accession>A0ABR4R2X4</accession>
<keyword evidence="2" id="KW-1185">Reference proteome</keyword>
<organism evidence="1 2">
    <name type="scientific">Bordetella hinzii OH87 BAL007II</name>
    <dbReference type="NCBI Taxonomy" id="1331262"/>
    <lineage>
        <taxon>Bacteria</taxon>
        <taxon>Pseudomonadati</taxon>
        <taxon>Pseudomonadota</taxon>
        <taxon>Betaproteobacteria</taxon>
        <taxon>Burkholderiales</taxon>
        <taxon>Alcaligenaceae</taxon>
        <taxon>Bordetella</taxon>
    </lineage>
</organism>
<proteinExistence type="predicted"/>
<name>A0ABR4R2X4_9BORD</name>
<evidence type="ECO:0000313" key="2">
    <source>
        <dbReference type="Proteomes" id="UP000025748"/>
    </source>
</evidence>
<evidence type="ECO:0000313" key="1">
    <source>
        <dbReference type="EMBL" id="KCB25083.1"/>
    </source>
</evidence>
<protein>
    <recommendedName>
        <fullName evidence="3">DUF2188 domain-containing protein</fullName>
    </recommendedName>
</protein>
<dbReference type="Proteomes" id="UP000025748">
    <property type="component" value="Unassembled WGS sequence"/>
</dbReference>
<gene>
    <name evidence="1" type="ORF">L544_1074</name>
</gene>
<sequence>MSNEADLDRYISLRRIDRKHWDWTVRIPDKGYKNCEEWAPNETVARDEAREAARRLLDGDD</sequence>
<evidence type="ECO:0008006" key="3">
    <source>
        <dbReference type="Google" id="ProtNLM"/>
    </source>
</evidence>
<dbReference type="EMBL" id="JHEM01000010">
    <property type="protein sequence ID" value="KCB25083.1"/>
    <property type="molecule type" value="Genomic_DNA"/>
</dbReference>
<reference evidence="1 2" key="1">
    <citation type="submission" date="2014-03" db="EMBL/GenBank/DDBJ databases">
        <title>Genome sequence of Bordetella hinzii.</title>
        <authorList>
            <person name="Register K."/>
            <person name="Harvill E."/>
            <person name="Goodfield L.L."/>
            <person name="Ivanov Y.V."/>
            <person name="Meyer J.A."/>
            <person name="Muse S.J."/>
            <person name="Jacobs N."/>
            <person name="Bendor L."/>
            <person name="Smallridge W.E."/>
            <person name="Brinkac L.M."/>
            <person name="Sanka R."/>
            <person name="Kim M."/>
            <person name="Losada L."/>
        </authorList>
    </citation>
    <scope>NUCLEOTIDE SEQUENCE [LARGE SCALE GENOMIC DNA]</scope>
    <source>
        <strain evidence="1 2">OH87 BAL007II</strain>
    </source>
</reference>
<comment type="caution">
    <text evidence="1">The sequence shown here is derived from an EMBL/GenBank/DDBJ whole genome shotgun (WGS) entry which is preliminary data.</text>
</comment>
<dbReference type="RefSeq" id="WP_032962382.1">
    <property type="nucleotide sequence ID" value="NZ_JHEM01000010.1"/>
</dbReference>